<dbReference type="PANTHER" id="PTHR44051:SF2">
    <property type="entry name" value="HYPOTHETICAL GLUTATHIONE S-TRANSFERASE LIKE PROTEIN"/>
    <property type="match status" value="1"/>
</dbReference>
<dbReference type="PANTHER" id="PTHR44051">
    <property type="entry name" value="GLUTATHIONE S-TRANSFERASE-RELATED"/>
    <property type="match status" value="1"/>
</dbReference>
<reference evidence="4" key="1">
    <citation type="submission" date="2018-09" db="EMBL/GenBank/DDBJ databases">
        <authorList>
            <person name="Zhu H."/>
        </authorList>
    </citation>
    <scope>NUCLEOTIDE SEQUENCE [LARGE SCALE GENOMIC DNA]</scope>
    <source>
        <strain evidence="4">K2W31S-8</strain>
    </source>
</reference>
<dbReference type="OrthoDB" id="9797500at2"/>
<dbReference type="PROSITE" id="PS50405">
    <property type="entry name" value="GST_CTER"/>
    <property type="match status" value="1"/>
</dbReference>
<dbReference type="PROSITE" id="PS50404">
    <property type="entry name" value="GST_NTER"/>
    <property type="match status" value="1"/>
</dbReference>
<dbReference type="Pfam" id="PF13417">
    <property type="entry name" value="GST_N_3"/>
    <property type="match status" value="1"/>
</dbReference>
<dbReference type="InterPro" id="IPR036249">
    <property type="entry name" value="Thioredoxin-like_sf"/>
</dbReference>
<name>A0A385Z5W8_9PSED</name>
<feature type="domain" description="GST C-terminal" evidence="2">
    <location>
        <begin position="85"/>
        <end position="198"/>
    </location>
</feature>
<dbReference type="SUPFAM" id="SSF47616">
    <property type="entry name" value="GST C-terminal domain-like"/>
    <property type="match status" value="1"/>
</dbReference>
<keyword evidence="3" id="KW-0808">Transferase</keyword>
<dbReference type="InterPro" id="IPR010987">
    <property type="entry name" value="Glutathione-S-Trfase_C-like"/>
</dbReference>
<evidence type="ECO:0000313" key="4">
    <source>
        <dbReference type="Proteomes" id="UP000265560"/>
    </source>
</evidence>
<dbReference type="Gene3D" id="3.40.30.10">
    <property type="entry name" value="Glutaredoxin"/>
    <property type="match status" value="1"/>
</dbReference>
<dbReference type="Pfam" id="PF00043">
    <property type="entry name" value="GST_C"/>
    <property type="match status" value="1"/>
</dbReference>
<dbReference type="RefSeq" id="WP_119894122.1">
    <property type="nucleotide sequence ID" value="NZ_CP032419.1"/>
</dbReference>
<feature type="domain" description="GST N-terminal" evidence="1">
    <location>
        <begin position="1"/>
        <end position="80"/>
    </location>
</feature>
<dbReference type="InterPro" id="IPR036282">
    <property type="entry name" value="Glutathione-S-Trfase_C_sf"/>
</dbReference>
<dbReference type="KEGG" id="pcav:D3880_14355"/>
<protein>
    <submittedName>
        <fullName evidence="3">Glutathione S-transferase family protein</fullName>
    </submittedName>
</protein>
<proteinExistence type="predicted"/>
<organism evidence="3 4">
    <name type="scientific">Pseudomonas cavernae</name>
    <dbReference type="NCBI Taxonomy" id="2320867"/>
    <lineage>
        <taxon>Bacteria</taxon>
        <taxon>Pseudomonadati</taxon>
        <taxon>Pseudomonadota</taxon>
        <taxon>Gammaproteobacteria</taxon>
        <taxon>Pseudomonadales</taxon>
        <taxon>Pseudomonadaceae</taxon>
        <taxon>Pseudomonas</taxon>
    </lineage>
</organism>
<dbReference type="InterPro" id="IPR004045">
    <property type="entry name" value="Glutathione_S-Trfase_N"/>
</dbReference>
<dbReference type="CDD" id="cd03056">
    <property type="entry name" value="GST_N_4"/>
    <property type="match status" value="1"/>
</dbReference>
<dbReference type="Gene3D" id="1.20.1050.10">
    <property type="match status" value="1"/>
</dbReference>
<keyword evidence="4" id="KW-1185">Reference proteome</keyword>
<dbReference type="EMBL" id="CP032419">
    <property type="protein sequence ID" value="AYC33467.1"/>
    <property type="molecule type" value="Genomic_DNA"/>
</dbReference>
<dbReference type="InterPro" id="IPR040079">
    <property type="entry name" value="Glutathione_S-Trfase"/>
</dbReference>
<evidence type="ECO:0000313" key="3">
    <source>
        <dbReference type="EMBL" id="AYC33467.1"/>
    </source>
</evidence>
<gene>
    <name evidence="3" type="ORF">D3880_14355</name>
</gene>
<dbReference type="Proteomes" id="UP000265560">
    <property type="component" value="Chromosome"/>
</dbReference>
<dbReference type="SFLD" id="SFLDG00358">
    <property type="entry name" value="Main_(cytGST)"/>
    <property type="match status" value="1"/>
</dbReference>
<dbReference type="GO" id="GO:0016740">
    <property type="term" value="F:transferase activity"/>
    <property type="evidence" value="ECO:0007669"/>
    <property type="project" value="UniProtKB-KW"/>
</dbReference>
<dbReference type="SUPFAM" id="SSF52833">
    <property type="entry name" value="Thioredoxin-like"/>
    <property type="match status" value="1"/>
</dbReference>
<accession>A0A385Z5W8</accession>
<evidence type="ECO:0000259" key="2">
    <source>
        <dbReference type="PROSITE" id="PS50405"/>
    </source>
</evidence>
<sequence>MKLHDFALSGNAYKVRLFLGLIGQEVELASVDLLHGAHKHPDFLAINPRGQVPVLEDDDFRLGDSQAILVYLASRYAEAAWYPLDAISQGRIAHWLSFAANEVQHGVAQARLLRLFNRPGDLEAVQAKGRAALELLEAHLVRHAWLAQTETPTIADIAVYPYVAMAVEGGLELDSYRNLQAWFARLRALPGYQPLPSR</sequence>
<evidence type="ECO:0000259" key="1">
    <source>
        <dbReference type="PROSITE" id="PS50404"/>
    </source>
</evidence>
<dbReference type="SFLD" id="SFLDS00019">
    <property type="entry name" value="Glutathione_Transferase_(cytos"/>
    <property type="match status" value="1"/>
</dbReference>
<dbReference type="AlphaFoldDB" id="A0A385Z5W8"/>
<dbReference type="SFLD" id="SFLDG01151">
    <property type="entry name" value="Main.2:_Nu-like"/>
    <property type="match status" value="1"/>
</dbReference>
<dbReference type="InterPro" id="IPR004046">
    <property type="entry name" value="GST_C"/>
</dbReference>